<proteinExistence type="predicted"/>
<feature type="compositionally biased region" description="Basic and acidic residues" evidence="1">
    <location>
        <begin position="325"/>
        <end position="338"/>
    </location>
</feature>
<feature type="compositionally biased region" description="Polar residues" evidence="1">
    <location>
        <begin position="301"/>
        <end position="313"/>
    </location>
</feature>
<protein>
    <submittedName>
        <fullName evidence="2">Uncharacterized protein</fullName>
    </submittedName>
</protein>
<dbReference type="Proteomes" id="UP000822688">
    <property type="component" value="Chromosome 8"/>
</dbReference>
<gene>
    <name evidence="2" type="ORF">KC19_8G000700</name>
</gene>
<feature type="compositionally biased region" description="Polar residues" evidence="1">
    <location>
        <begin position="90"/>
        <end position="106"/>
    </location>
</feature>
<name>A0A8T0GXQ8_CERPU</name>
<feature type="compositionally biased region" description="Polar residues" evidence="1">
    <location>
        <begin position="38"/>
        <end position="49"/>
    </location>
</feature>
<organism evidence="2 3">
    <name type="scientific">Ceratodon purpureus</name>
    <name type="common">Fire moss</name>
    <name type="synonym">Dicranum purpureum</name>
    <dbReference type="NCBI Taxonomy" id="3225"/>
    <lineage>
        <taxon>Eukaryota</taxon>
        <taxon>Viridiplantae</taxon>
        <taxon>Streptophyta</taxon>
        <taxon>Embryophyta</taxon>
        <taxon>Bryophyta</taxon>
        <taxon>Bryophytina</taxon>
        <taxon>Bryopsida</taxon>
        <taxon>Dicranidae</taxon>
        <taxon>Pseudoditrichales</taxon>
        <taxon>Ditrichaceae</taxon>
        <taxon>Ceratodon</taxon>
    </lineage>
</organism>
<sequence length="455" mass="48710">MAGPSVASSECRISVSQVEALANVGDGWERSGLYTLDETPSQNSMQSSPPRVPPNPLTLHAEPPASHGGDSGCCGSESSESVDGEGDMGFTQQPVEWLSPPSTLQATVGGGGDDRVEKEDSYVAAFESDRSRSPSQEWHGQSEQHDPPVTIPDPGVSAAEFFTQPVAGVSEFQIASPEDAENHIPTRESTPEAETQGGSPLLSPIPDNAVTVVEAPAVSMESSLQPFTQPDFETQPPEPLPLGSLDELQEPVQEGSARDELIGDAPAVGGDNGCTGERLPTDGGVDGLSSDSQLPVHDGKNQGSTDHMQQQHGSDVITKDVNCVEVRKRDPAPSDDARLAPQNSEAVELGPGRTSSDSDRTKQVQSSNRVRTRSYSKRLERVNCVEELHGQQKRQRREVTSPARVRSFPKTVMDVVRSRSRSLSNPLVDRESGILSIIMRAGVSFPPFVHEKRSV</sequence>
<evidence type="ECO:0000313" key="3">
    <source>
        <dbReference type="Proteomes" id="UP000822688"/>
    </source>
</evidence>
<dbReference type="EMBL" id="CM026429">
    <property type="protein sequence ID" value="KAG0563049.1"/>
    <property type="molecule type" value="Genomic_DNA"/>
</dbReference>
<evidence type="ECO:0000313" key="2">
    <source>
        <dbReference type="EMBL" id="KAG0563049.1"/>
    </source>
</evidence>
<feature type="compositionally biased region" description="Polar residues" evidence="1">
    <location>
        <begin position="220"/>
        <end position="232"/>
    </location>
</feature>
<feature type="compositionally biased region" description="Basic and acidic residues" evidence="1">
    <location>
        <begin position="180"/>
        <end position="190"/>
    </location>
</feature>
<feature type="compositionally biased region" description="Basic and acidic residues" evidence="1">
    <location>
        <begin position="112"/>
        <end position="132"/>
    </location>
</feature>
<reference evidence="2" key="1">
    <citation type="submission" date="2020-06" db="EMBL/GenBank/DDBJ databases">
        <title>WGS assembly of Ceratodon purpureus strain R40.</title>
        <authorList>
            <person name="Carey S.B."/>
            <person name="Jenkins J."/>
            <person name="Shu S."/>
            <person name="Lovell J.T."/>
            <person name="Sreedasyam A."/>
            <person name="Maumus F."/>
            <person name="Tiley G.P."/>
            <person name="Fernandez-Pozo N."/>
            <person name="Barry K."/>
            <person name="Chen C."/>
            <person name="Wang M."/>
            <person name="Lipzen A."/>
            <person name="Daum C."/>
            <person name="Saski C.A."/>
            <person name="Payton A.C."/>
            <person name="Mcbreen J.C."/>
            <person name="Conrad R.E."/>
            <person name="Kollar L.M."/>
            <person name="Olsson S."/>
            <person name="Huttunen S."/>
            <person name="Landis J.B."/>
            <person name="Wickett N.J."/>
            <person name="Johnson M.G."/>
            <person name="Rensing S.A."/>
            <person name="Grimwood J."/>
            <person name="Schmutz J."/>
            <person name="Mcdaniel S.F."/>
        </authorList>
    </citation>
    <scope>NUCLEOTIDE SEQUENCE</scope>
    <source>
        <strain evidence="2">R40</strain>
    </source>
</reference>
<keyword evidence="3" id="KW-1185">Reference proteome</keyword>
<evidence type="ECO:0000256" key="1">
    <source>
        <dbReference type="SAM" id="MobiDB-lite"/>
    </source>
</evidence>
<accession>A0A8T0GXQ8</accession>
<comment type="caution">
    <text evidence="2">The sequence shown here is derived from an EMBL/GenBank/DDBJ whole genome shotgun (WGS) entry which is preliminary data.</text>
</comment>
<feature type="region of interest" description="Disordered" evidence="1">
    <location>
        <begin position="24"/>
        <end position="373"/>
    </location>
</feature>
<dbReference type="AlphaFoldDB" id="A0A8T0GXQ8"/>